<dbReference type="AlphaFoldDB" id="A0A852VBN4"/>
<protein>
    <submittedName>
        <fullName evidence="3">Short-subunit dehydrogenase involved in D-alanine esterification of teichoic acids</fullName>
    </submittedName>
</protein>
<dbReference type="SUPFAM" id="SSF51735">
    <property type="entry name" value="NAD(P)-binding Rossmann-fold domains"/>
    <property type="match status" value="1"/>
</dbReference>
<dbReference type="Proteomes" id="UP000564385">
    <property type="component" value="Unassembled WGS sequence"/>
</dbReference>
<evidence type="ECO:0000256" key="2">
    <source>
        <dbReference type="ARBA" id="ARBA00023002"/>
    </source>
</evidence>
<reference evidence="3 4" key="1">
    <citation type="submission" date="2020-07" db="EMBL/GenBank/DDBJ databases">
        <title>Genomic Encyclopedia of Type Strains, Phase IV (KMG-V): Genome sequencing to study the core and pangenomes of soil and plant-associated prokaryotes.</title>
        <authorList>
            <person name="Whitman W."/>
        </authorList>
    </citation>
    <scope>NUCLEOTIDE SEQUENCE [LARGE SCALE GENOMIC DNA]</scope>
    <source>
        <strain evidence="3 4">M8UP22</strain>
    </source>
</reference>
<comment type="similarity">
    <text evidence="1">Belongs to the short-chain dehydrogenases/reductases (SDR) family.</text>
</comment>
<dbReference type="PANTHER" id="PTHR44196">
    <property type="entry name" value="DEHYDROGENASE/REDUCTASE SDR FAMILY MEMBER 7B"/>
    <property type="match status" value="1"/>
</dbReference>
<dbReference type="EMBL" id="JACCCU010000001">
    <property type="protein sequence ID" value="NYF88857.1"/>
    <property type="molecule type" value="Genomic_DNA"/>
</dbReference>
<dbReference type="PRINTS" id="PR00081">
    <property type="entry name" value="GDHRDH"/>
</dbReference>
<organism evidence="3 4">
    <name type="scientific">Tunturiibacter lichenicola</name>
    <dbReference type="NCBI Taxonomy" id="2051959"/>
    <lineage>
        <taxon>Bacteria</taxon>
        <taxon>Pseudomonadati</taxon>
        <taxon>Acidobacteriota</taxon>
        <taxon>Terriglobia</taxon>
        <taxon>Terriglobales</taxon>
        <taxon>Acidobacteriaceae</taxon>
        <taxon>Tunturiibacter</taxon>
    </lineage>
</organism>
<evidence type="ECO:0000256" key="1">
    <source>
        <dbReference type="ARBA" id="ARBA00006484"/>
    </source>
</evidence>
<sequence>MLRGGNQILITGGATGIGLELAKLFVADGNQVAICGRDRDRLEAANHSVPQLRTIVADISKEDDRQRLRETMDAELPNLNVLINNAGTLKVCDLTDPAYLLQLQNEIATNFFGPLSLTAICFPDFRLNRARWS</sequence>
<dbReference type="PANTHER" id="PTHR44196:SF1">
    <property type="entry name" value="DEHYDROGENASE_REDUCTASE SDR FAMILY MEMBER 7B"/>
    <property type="match status" value="1"/>
</dbReference>
<dbReference type="Pfam" id="PF00106">
    <property type="entry name" value="adh_short"/>
    <property type="match status" value="1"/>
</dbReference>
<accession>A0A852VBN4</accession>
<dbReference type="InterPro" id="IPR036291">
    <property type="entry name" value="NAD(P)-bd_dom_sf"/>
</dbReference>
<evidence type="ECO:0000313" key="3">
    <source>
        <dbReference type="EMBL" id="NYF88857.1"/>
    </source>
</evidence>
<gene>
    <name evidence="3" type="ORF">HDF08_000924</name>
</gene>
<dbReference type="Gene3D" id="3.40.50.720">
    <property type="entry name" value="NAD(P)-binding Rossmann-like Domain"/>
    <property type="match status" value="1"/>
</dbReference>
<name>A0A852VBN4_9BACT</name>
<comment type="caution">
    <text evidence="3">The sequence shown here is derived from an EMBL/GenBank/DDBJ whole genome shotgun (WGS) entry which is preliminary data.</text>
</comment>
<keyword evidence="2" id="KW-0560">Oxidoreductase</keyword>
<dbReference type="InterPro" id="IPR002347">
    <property type="entry name" value="SDR_fam"/>
</dbReference>
<dbReference type="GO" id="GO:0016020">
    <property type="term" value="C:membrane"/>
    <property type="evidence" value="ECO:0007669"/>
    <property type="project" value="TreeGrafter"/>
</dbReference>
<evidence type="ECO:0000313" key="4">
    <source>
        <dbReference type="Proteomes" id="UP000564385"/>
    </source>
</evidence>
<dbReference type="GO" id="GO:0016491">
    <property type="term" value="F:oxidoreductase activity"/>
    <property type="evidence" value="ECO:0007669"/>
    <property type="project" value="UniProtKB-KW"/>
</dbReference>
<proteinExistence type="inferred from homology"/>